<dbReference type="Pfam" id="PF01476">
    <property type="entry name" value="LysM"/>
    <property type="match status" value="3"/>
</dbReference>
<feature type="region of interest" description="Disordered" evidence="7">
    <location>
        <begin position="125"/>
        <end position="157"/>
    </location>
</feature>
<feature type="domain" description="LysM" evidence="8">
    <location>
        <begin position="79"/>
        <end position="122"/>
    </location>
</feature>
<dbReference type="SUPFAM" id="SSF54001">
    <property type="entry name" value="Cysteine proteinases"/>
    <property type="match status" value="1"/>
</dbReference>
<protein>
    <submittedName>
        <fullName evidence="10">Peptidoglycan-binding protein</fullName>
    </submittedName>
</protein>
<dbReference type="eggNOG" id="COG1388">
    <property type="taxonomic scope" value="Bacteria"/>
</dbReference>
<dbReference type="Gene3D" id="3.90.1720.10">
    <property type="entry name" value="endopeptidase domain like (from Nostoc punctiforme)"/>
    <property type="match status" value="1"/>
</dbReference>
<feature type="compositionally biased region" description="Low complexity" evidence="7">
    <location>
        <begin position="58"/>
        <end position="79"/>
    </location>
</feature>
<evidence type="ECO:0000256" key="1">
    <source>
        <dbReference type="ARBA" id="ARBA00007074"/>
    </source>
</evidence>
<evidence type="ECO:0000256" key="3">
    <source>
        <dbReference type="ARBA" id="ARBA00022729"/>
    </source>
</evidence>
<dbReference type="eggNOG" id="COG0791">
    <property type="taxonomic scope" value="Bacteria"/>
</dbReference>
<dbReference type="PANTHER" id="PTHR47053:SF1">
    <property type="entry name" value="MUREIN DD-ENDOPEPTIDASE MEPH-RELATED"/>
    <property type="match status" value="1"/>
</dbReference>
<evidence type="ECO:0000256" key="5">
    <source>
        <dbReference type="ARBA" id="ARBA00022801"/>
    </source>
</evidence>
<evidence type="ECO:0000259" key="8">
    <source>
        <dbReference type="PROSITE" id="PS51782"/>
    </source>
</evidence>
<comment type="caution">
    <text evidence="10">The sequence shown here is derived from an EMBL/GenBank/DDBJ whole genome shotgun (WGS) entry which is preliminary data.</text>
</comment>
<dbReference type="InterPro" id="IPR036779">
    <property type="entry name" value="LysM_dom_sf"/>
</dbReference>
<comment type="similarity">
    <text evidence="1">Belongs to the peptidase C40 family.</text>
</comment>
<dbReference type="SUPFAM" id="SSF54106">
    <property type="entry name" value="LysM domain"/>
    <property type="match status" value="3"/>
</dbReference>
<keyword evidence="2" id="KW-0645">Protease</keyword>
<dbReference type="Gene3D" id="3.10.350.10">
    <property type="entry name" value="LysM domain"/>
    <property type="match status" value="3"/>
</dbReference>
<feature type="region of interest" description="Disordered" evidence="7">
    <location>
        <begin position="58"/>
        <end position="81"/>
    </location>
</feature>
<accession>A0A0A5G2Q6</accession>
<keyword evidence="5" id="KW-0378">Hydrolase</keyword>
<dbReference type="PROSITE" id="PS51935">
    <property type="entry name" value="NLPC_P60"/>
    <property type="match status" value="1"/>
</dbReference>
<evidence type="ECO:0000259" key="9">
    <source>
        <dbReference type="PROSITE" id="PS51935"/>
    </source>
</evidence>
<evidence type="ECO:0000256" key="7">
    <source>
        <dbReference type="SAM" id="MobiDB-lite"/>
    </source>
</evidence>
<gene>
    <name evidence="10" type="ORF">N784_15840</name>
</gene>
<feature type="domain" description="LysM" evidence="8">
    <location>
        <begin position="13"/>
        <end position="56"/>
    </location>
</feature>
<evidence type="ECO:0000256" key="6">
    <source>
        <dbReference type="ARBA" id="ARBA00022807"/>
    </source>
</evidence>
<reference evidence="10 11" key="1">
    <citation type="submission" date="2013-08" db="EMBL/GenBank/DDBJ databases">
        <authorList>
            <person name="Huang J."/>
            <person name="Wang G."/>
        </authorList>
    </citation>
    <scope>NUCLEOTIDE SEQUENCE [LARGE SCALE GENOMIC DNA]</scope>
    <source>
        <strain evidence="10 11">JSM 072002</strain>
    </source>
</reference>
<dbReference type="PROSITE" id="PS51782">
    <property type="entry name" value="LYSM"/>
    <property type="match status" value="3"/>
</dbReference>
<dbReference type="AlphaFoldDB" id="A0A0A5G2Q6"/>
<feature type="compositionally biased region" description="Low complexity" evidence="7">
    <location>
        <begin position="127"/>
        <end position="148"/>
    </location>
</feature>
<dbReference type="InterPro" id="IPR000064">
    <property type="entry name" value="NLP_P60_dom"/>
</dbReference>
<dbReference type="Proteomes" id="UP000030401">
    <property type="component" value="Unassembled WGS sequence"/>
</dbReference>
<proteinExistence type="inferred from homology"/>
<dbReference type="InterPro" id="IPR051202">
    <property type="entry name" value="Peptidase_C40"/>
</dbReference>
<evidence type="ECO:0000256" key="4">
    <source>
        <dbReference type="ARBA" id="ARBA00022737"/>
    </source>
</evidence>
<name>A0A0A5G2Q6_9BACI</name>
<keyword evidence="4" id="KW-0677">Repeat</keyword>
<evidence type="ECO:0000256" key="2">
    <source>
        <dbReference type="ARBA" id="ARBA00022670"/>
    </source>
</evidence>
<keyword evidence="6" id="KW-0788">Thiol protease</keyword>
<dbReference type="Pfam" id="PF00877">
    <property type="entry name" value="NLPC_P60"/>
    <property type="match status" value="1"/>
</dbReference>
<dbReference type="CDD" id="cd00118">
    <property type="entry name" value="LysM"/>
    <property type="match status" value="3"/>
</dbReference>
<dbReference type="GO" id="GO:0008234">
    <property type="term" value="F:cysteine-type peptidase activity"/>
    <property type="evidence" value="ECO:0007669"/>
    <property type="project" value="UniProtKB-KW"/>
</dbReference>
<keyword evidence="3" id="KW-0732">Signal</keyword>
<dbReference type="SMART" id="SM00257">
    <property type="entry name" value="LysM"/>
    <property type="match status" value="3"/>
</dbReference>
<feature type="domain" description="LysM" evidence="8">
    <location>
        <begin position="154"/>
        <end position="197"/>
    </location>
</feature>
<dbReference type="InterPro" id="IPR018392">
    <property type="entry name" value="LysM"/>
</dbReference>
<dbReference type="InterPro" id="IPR038765">
    <property type="entry name" value="Papain-like_cys_pep_sf"/>
</dbReference>
<sequence length="338" mass="36459">MGITLPNVVQAEESHTVQKGDTLWDLSIKYNTTVDSLKKWNKLNHDSLSIGQTLLVSAPSSSSESNPSSSSQSNNSSSSTYTVQKGDSLWVIARKQNTSVSHLKQLNNLSGDTIYVGQTLKVAGSASSNESTSNSTNNSNNEVTNNNSQAGSNSVHRVQRGESLWSISMKYNTSVSHLKKINYLSSDRIYVGQSLKVTGSSSNQGSNNSGSSNQGNTSVTSSTESLIKEAKKYMGTPYVWGGTSPSGFDCSGYIHYVYKQEGKHVPRTTATIWAAGTSVSEPSVGDIVFFETYKKGPSHAGFYLGNGDFIHAGYSNGVEISNLSNSYYKQRYLGAKRL</sequence>
<dbReference type="EMBL" id="AVPG01000007">
    <property type="protein sequence ID" value="KGX87371.1"/>
    <property type="molecule type" value="Genomic_DNA"/>
</dbReference>
<keyword evidence="11" id="KW-1185">Reference proteome</keyword>
<feature type="domain" description="NlpC/P60" evidence="9">
    <location>
        <begin position="220"/>
        <end position="338"/>
    </location>
</feature>
<evidence type="ECO:0000313" key="11">
    <source>
        <dbReference type="Proteomes" id="UP000030401"/>
    </source>
</evidence>
<feature type="region of interest" description="Disordered" evidence="7">
    <location>
        <begin position="198"/>
        <end position="223"/>
    </location>
</feature>
<dbReference type="STRING" id="1385512.N784_15840"/>
<dbReference type="GO" id="GO:0006508">
    <property type="term" value="P:proteolysis"/>
    <property type="evidence" value="ECO:0007669"/>
    <property type="project" value="UniProtKB-KW"/>
</dbReference>
<dbReference type="PANTHER" id="PTHR47053">
    <property type="entry name" value="MUREIN DD-ENDOPEPTIDASE MEPH-RELATED"/>
    <property type="match status" value="1"/>
</dbReference>
<evidence type="ECO:0000313" key="10">
    <source>
        <dbReference type="EMBL" id="KGX87371.1"/>
    </source>
</evidence>
<organism evidence="10 11">
    <name type="scientific">Pontibacillus litoralis JSM 072002</name>
    <dbReference type="NCBI Taxonomy" id="1385512"/>
    <lineage>
        <taxon>Bacteria</taxon>
        <taxon>Bacillati</taxon>
        <taxon>Bacillota</taxon>
        <taxon>Bacilli</taxon>
        <taxon>Bacillales</taxon>
        <taxon>Bacillaceae</taxon>
        <taxon>Pontibacillus</taxon>
    </lineage>
</organism>